<name>A0AC35G120_9BILA</name>
<accession>A0AC35G120</accession>
<organism evidence="1 2">
    <name type="scientific">Panagrolaimus sp. PS1159</name>
    <dbReference type="NCBI Taxonomy" id="55785"/>
    <lineage>
        <taxon>Eukaryota</taxon>
        <taxon>Metazoa</taxon>
        <taxon>Ecdysozoa</taxon>
        <taxon>Nematoda</taxon>
        <taxon>Chromadorea</taxon>
        <taxon>Rhabditida</taxon>
        <taxon>Tylenchina</taxon>
        <taxon>Panagrolaimomorpha</taxon>
        <taxon>Panagrolaimoidea</taxon>
        <taxon>Panagrolaimidae</taxon>
        <taxon>Panagrolaimus</taxon>
    </lineage>
</organism>
<protein>
    <submittedName>
        <fullName evidence="2">BZIP domain-containing protein</fullName>
    </submittedName>
</protein>
<proteinExistence type="predicted"/>
<evidence type="ECO:0000313" key="2">
    <source>
        <dbReference type="WBParaSite" id="PS1159_v2.g22945.t1"/>
    </source>
</evidence>
<evidence type="ECO:0000313" key="1">
    <source>
        <dbReference type="Proteomes" id="UP000887580"/>
    </source>
</evidence>
<dbReference type="WBParaSite" id="PS1159_v2.g22945.t1">
    <property type="protein sequence ID" value="PS1159_v2.g22945.t1"/>
    <property type="gene ID" value="PS1159_v2.g22945"/>
</dbReference>
<sequence length="449" mass="50311">MNSNSNNNGYDAIGQLPIELPLLQHHGSNVGGHQQLASTNFYQTPYYSSDPNTPSTASSGAYSSLIHGYNPYSAITPQFELIFPGYPWHFAAAAAVDIGSEVPLPNIDHQNTATTAPLFSQTLSPLHSTANNSTTVAAVAMTRYSRTSQNPRRGGRRPREEYEPPALNEEDRDKRDKRRQRNKEAAARCRQRRLDLMQTLQRDKDLLEQQNNQMEMQYNTLKKGMEDIVQSLRAHSSNCNIRDNNLMQQLDVLTETLRGPSYQTNGHQQQQQPQQVQGSSNNSNTLLPPASLLSSSKRKAENIGGQLQYPQQPIQQQQQQQQYRFPRPNTLPLSGLNLKDESIGSPGSSSIEDPLLYDSPDVKRNKFEDESPPERPTTLSLIQTWGQTPSIVTPSNGMPQFSEFFKNNFPEEYNMLNQQTFLTPIVPNAISVSSASMQPPPQSEDLQDL</sequence>
<dbReference type="Proteomes" id="UP000887580">
    <property type="component" value="Unplaced"/>
</dbReference>
<reference evidence="2" key="1">
    <citation type="submission" date="2022-11" db="UniProtKB">
        <authorList>
            <consortium name="WormBaseParasite"/>
        </authorList>
    </citation>
    <scope>IDENTIFICATION</scope>
</reference>